<feature type="region of interest" description="Disordered" evidence="1">
    <location>
        <begin position="32"/>
        <end position="61"/>
    </location>
</feature>
<dbReference type="Proteomes" id="UP000032066">
    <property type="component" value="Unassembled WGS sequence"/>
</dbReference>
<evidence type="ECO:0000313" key="3">
    <source>
        <dbReference type="Proteomes" id="UP000032066"/>
    </source>
</evidence>
<gene>
    <name evidence="2" type="ORF">TR51_13890</name>
</gene>
<dbReference type="PATRIC" id="fig|2064.6.peg.2989"/>
<name>A0A0D0PRE4_KITGR</name>
<organism evidence="2 3">
    <name type="scientific">Kitasatospora griseola</name>
    <name type="common">Streptomyces griseolosporeus</name>
    <dbReference type="NCBI Taxonomy" id="2064"/>
    <lineage>
        <taxon>Bacteria</taxon>
        <taxon>Bacillati</taxon>
        <taxon>Actinomycetota</taxon>
        <taxon>Actinomycetes</taxon>
        <taxon>Kitasatosporales</taxon>
        <taxon>Streptomycetaceae</taxon>
        <taxon>Kitasatospora</taxon>
    </lineage>
</organism>
<dbReference type="AlphaFoldDB" id="A0A0D0PRE4"/>
<sequence>MLACSRYWHAQVSLLHALCLWELPDSTGPAWPRATAGRARHRRGHISTNGTAPAGGGGTDDPVQAVARWLSMAGSAHARASVASSGGVDSKRPLHPFVAEAGDLVALALESGRPERFLWIDENGAIDSVGSRPAGPDRYRKHNLWIAPSVGWSILHPRAQQLVADMLIMLNLTERNTASPDDLEERLVRAAPDTLPPCLTHDRTRLHPERSVGRAESDQPGSTCLYECRFRLCPYPPKAGKTQTEIEEPFCRQQQALLHRRSRWPFPAIKRTTPTWVGIPVRALDRFWGTMASRNHRSAESDQSVS</sequence>
<evidence type="ECO:0000256" key="1">
    <source>
        <dbReference type="SAM" id="MobiDB-lite"/>
    </source>
</evidence>
<dbReference type="EMBL" id="JXZB01000002">
    <property type="protein sequence ID" value="KIQ65109.1"/>
    <property type="molecule type" value="Genomic_DNA"/>
</dbReference>
<comment type="caution">
    <text evidence="2">The sequence shown here is derived from an EMBL/GenBank/DDBJ whole genome shotgun (WGS) entry which is preliminary data.</text>
</comment>
<keyword evidence="3" id="KW-1185">Reference proteome</keyword>
<proteinExistence type="predicted"/>
<protein>
    <submittedName>
        <fullName evidence="2">Uncharacterized protein</fullName>
    </submittedName>
</protein>
<accession>A0A0D0PRE4</accession>
<reference evidence="2 3" key="1">
    <citation type="submission" date="2015-02" db="EMBL/GenBank/DDBJ databases">
        <title>Draft genome sequence of Kitasatospora griseola MF730-N6, a bafilomycin, terpentecin and satosporin producer.</title>
        <authorList>
            <person name="Arens J.C."/>
            <person name="Haltli B."/>
            <person name="Kerr R.G."/>
        </authorList>
    </citation>
    <scope>NUCLEOTIDE SEQUENCE [LARGE SCALE GENOMIC DNA]</scope>
    <source>
        <strain evidence="2 3">MF730-N6</strain>
    </source>
</reference>
<evidence type="ECO:0000313" key="2">
    <source>
        <dbReference type="EMBL" id="KIQ65109.1"/>
    </source>
</evidence>
<dbReference type="RefSeq" id="WP_235437877.1">
    <property type="nucleotide sequence ID" value="NZ_JXZB01000002.1"/>
</dbReference>